<sequence length="243" mass="25995">MTEQSAQIPEEQEATDQPSPSATPWPSVPGFAAGQHPVPQEVRPTPMGRGPVGGPAPGTMPVPSTEQESNGQQMMGVGEPAKLMRIGGMIKQLLDEVRSAPLDEQARTRMADIHERSVQELETGLSPELAAELHRIRLPFGEGETPTTAELRVAQAQLVGWLEGVFHGLQAAMAAQQLANQQLAQRMALRQLPPGTQVAPGIIINEQGEPERMGPIGPRRAEGPAESGDKKNQEGNSGYGQYL</sequence>
<dbReference type="RefSeq" id="WP_245357072.1">
    <property type="nucleotide sequence ID" value="NZ_BAAAJY010000004.1"/>
</dbReference>
<accession>A0ABS4XJ38</accession>
<name>A0ABS4XJ38_9MICC</name>
<feature type="region of interest" description="Disordered" evidence="5">
    <location>
        <begin position="205"/>
        <end position="243"/>
    </location>
</feature>
<comment type="subunit">
    <text evidence="2">Forms a homooligomeric, either hexameric or heptameric, ring-like structure which stacks co-axially with the proteasomal alpha-rings.</text>
</comment>
<feature type="compositionally biased region" description="Polar residues" evidence="5">
    <location>
        <begin position="62"/>
        <end position="72"/>
    </location>
</feature>
<comment type="similarity">
    <text evidence="1">Belongs to the Bpa family.</text>
</comment>
<dbReference type="EMBL" id="JAGIOF010000004">
    <property type="protein sequence ID" value="MBP2388467.1"/>
    <property type="molecule type" value="Genomic_DNA"/>
</dbReference>
<protein>
    <recommendedName>
        <fullName evidence="3">Bacterial proteasome activator</fullName>
    </recommendedName>
</protein>
<feature type="compositionally biased region" description="Basic and acidic residues" evidence="5">
    <location>
        <begin position="219"/>
        <end position="233"/>
    </location>
</feature>
<proteinExistence type="inferred from homology"/>
<keyword evidence="4" id="KW-0647">Proteasome</keyword>
<evidence type="ECO:0000256" key="5">
    <source>
        <dbReference type="SAM" id="MobiDB-lite"/>
    </source>
</evidence>
<comment type="caution">
    <text evidence="6">The sequence shown here is derived from an EMBL/GenBank/DDBJ whole genome shotgun (WGS) entry which is preliminary data.</text>
</comment>
<evidence type="ECO:0000313" key="6">
    <source>
        <dbReference type="EMBL" id="MBP2388467.1"/>
    </source>
</evidence>
<keyword evidence="7" id="KW-1185">Reference proteome</keyword>
<evidence type="ECO:0000313" key="7">
    <source>
        <dbReference type="Proteomes" id="UP001296993"/>
    </source>
</evidence>
<dbReference type="Pfam" id="PF10759">
    <property type="entry name" value="BPA"/>
    <property type="match status" value="1"/>
</dbReference>
<feature type="region of interest" description="Disordered" evidence="5">
    <location>
        <begin position="1"/>
        <end position="72"/>
    </location>
</feature>
<gene>
    <name evidence="6" type="ORF">JOF47_004040</name>
</gene>
<evidence type="ECO:0000256" key="1">
    <source>
        <dbReference type="ARBA" id="ARBA00006639"/>
    </source>
</evidence>
<dbReference type="Proteomes" id="UP001296993">
    <property type="component" value="Unassembled WGS sequence"/>
</dbReference>
<evidence type="ECO:0000256" key="3">
    <source>
        <dbReference type="ARBA" id="ARBA00014831"/>
    </source>
</evidence>
<organism evidence="6 7">
    <name type="scientific">Paeniglutamicibacter kerguelensis</name>
    <dbReference type="NCBI Taxonomy" id="254788"/>
    <lineage>
        <taxon>Bacteria</taxon>
        <taxon>Bacillati</taxon>
        <taxon>Actinomycetota</taxon>
        <taxon>Actinomycetes</taxon>
        <taxon>Micrococcales</taxon>
        <taxon>Micrococcaceae</taxon>
        <taxon>Paeniglutamicibacter</taxon>
    </lineage>
</organism>
<evidence type="ECO:0000256" key="2">
    <source>
        <dbReference type="ARBA" id="ARBA00011402"/>
    </source>
</evidence>
<evidence type="ECO:0000256" key="4">
    <source>
        <dbReference type="ARBA" id="ARBA00022942"/>
    </source>
</evidence>
<reference evidence="6 7" key="1">
    <citation type="submission" date="2021-03" db="EMBL/GenBank/DDBJ databases">
        <title>Sequencing the genomes of 1000 actinobacteria strains.</title>
        <authorList>
            <person name="Klenk H.-P."/>
        </authorList>
    </citation>
    <scope>NUCLEOTIDE SEQUENCE [LARGE SCALE GENOMIC DNA]</scope>
    <source>
        <strain evidence="6 7">DSM 15797</strain>
    </source>
</reference>
<dbReference type="InterPro" id="IPR019695">
    <property type="entry name" value="Proteasome_act"/>
</dbReference>